<feature type="region of interest" description="Disordered" evidence="1">
    <location>
        <begin position="171"/>
        <end position="224"/>
    </location>
</feature>
<gene>
    <name evidence="4" type="primary">LOC111118488</name>
</gene>
<evidence type="ECO:0000313" key="4">
    <source>
        <dbReference type="RefSeq" id="XP_022313701.1"/>
    </source>
</evidence>
<protein>
    <submittedName>
        <fullName evidence="4">Cysteine and tyrosine-rich protein 1-like</fullName>
    </submittedName>
</protein>
<keyword evidence="2" id="KW-0472">Membrane</keyword>
<dbReference type="OrthoDB" id="6131507at2759"/>
<evidence type="ECO:0000256" key="2">
    <source>
        <dbReference type="SAM" id="Phobius"/>
    </source>
</evidence>
<dbReference type="GeneID" id="111118488"/>
<name>A0A8B8CGQ6_CRAVI</name>
<keyword evidence="3" id="KW-1185">Reference proteome</keyword>
<evidence type="ECO:0000313" key="3">
    <source>
        <dbReference type="Proteomes" id="UP000694844"/>
    </source>
</evidence>
<reference evidence="4" key="1">
    <citation type="submission" date="2025-08" db="UniProtKB">
        <authorList>
            <consortium name="RefSeq"/>
        </authorList>
    </citation>
    <scope>IDENTIFICATION</scope>
    <source>
        <tissue evidence="4">Whole sample</tissue>
    </source>
</reference>
<accession>A0A8B8CGQ6</accession>
<feature type="compositionally biased region" description="Pro residues" evidence="1">
    <location>
        <begin position="178"/>
        <end position="190"/>
    </location>
</feature>
<organism evidence="3 4">
    <name type="scientific">Crassostrea virginica</name>
    <name type="common">Eastern oyster</name>
    <dbReference type="NCBI Taxonomy" id="6565"/>
    <lineage>
        <taxon>Eukaryota</taxon>
        <taxon>Metazoa</taxon>
        <taxon>Spiralia</taxon>
        <taxon>Lophotrochozoa</taxon>
        <taxon>Mollusca</taxon>
        <taxon>Bivalvia</taxon>
        <taxon>Autobranchia</taxon>
        <taxon>Pteriomorphia</taxon>
        <taxon>Ostreida</taxon>
        <taxon>Ostreoidea</taxon>
        <taxon>Ostreidae</taxon>
        <taxon>Crassostrea</taxon>
    </lineage>
</organism>
<feature type="compositionally biased region" description="Polar residues" evidence="1">
    <location>
        <begin position="193"/>
        <end position="213"/>
    </location>
</feature>
<dbReference type="AlphaFoldDB" id="A0A8B8CGQ6"/>
<keyword evidence="2" id="KW-1133">Transmembrane helix</keyword>
<proteinExistence type="predicted"/>
<dbReference type="Proteomes" id="UP000694844">
    <property type="component" value="Chromosome 2"/>
</dbReference>
<sequence length="224" mass="25085">MDGLPIDLDCSPEISYFSLNWWWIYPFHQELEWRIVELMSVCIIFITDVSTEQTYCVNRNDRFPCEHGCCGDYKDQHCCSFAGLIVGIIIGVALLIAVIAGIVYCWLKKHWRKGARDPVVPSNHNCRGGNVTVLHQSRTMAFTTGSSTLNPVFSPYDLTFNQQFPPPYSAQLPEAPKYSPPPYSNTPPPYSAKTPSQRTTLHSIGSDSNLVSRQDSENGPPPVS</sequence>
<dbReference type="KEGG" id="cvn:111118488"/>
<dbReference type="RefSeq" id="XP_022313701.1">
    <property type="nucleotide sequence ID" value="XM_022457993.1"/>
</dbReference>
<keyword evidence="2" id="KW-0812">Transmembrane</keyword>
<feature type="transmembrane region" description="Helical" evidence="2">
    <location>
        <begin position="81"/>
        <end position="107"/>
    </location>
</feature>
<evidence type="ECO:0000256" key="1">
    <source>
        <dbReference type="SAM" id="MobiDB-lite"/>
    </source>
</evidence>